<evidence type="ECO:0000256" key="5">
    <source>
        <dbReference type="ARBA" id="ARBA00022692"/>
    </source>
</evidence>
<keyword evidence="4" id="KW-0997">Cell inner membrane</keyword>
<dbReference type="CDD" id="cd06579">
    <property type="entry name" value="TM_PBP1_transp_AraH_like"/>
    <property type="match status" value="1"/>
</dbReference>
<evidence type="ECO:0000256" key="6">
    <source>
        <dbReference type="ARBA" id="ARBA00022989"/>
    </source>
</evidence>
<proteinExistence type="predicted"/>
<dbReference type="Proteomes" id="UP000824260">
    <property type="component" value="Unassembled WGS sequence"/>
</dbReference>
<evidence type="ECO:0000256" key="7">
    <source>
        <dbReference type="ARBA" id="ARBA00023136"/>
    </source>
</evidence>
<keyword evidence="2" id="KW-0813">Transport</keyword>
<keyword evidence="6 9" id="KW-1133">Transmembrane helix</keyword>
<evidence type="ECO:0000313" key="10">
    <source>
        <dbReference type="EMBL" id="HIQ82927.1"/>
    </source>
</evidence>
<dbReference type="PANTHER" id="PTHR32196:SF71">
    <property type="entry name" value="AUTOINDUCER 2 IMPORT SYSTEM PERMEASE PROTEIN LSRD"/>
    <property type="match status" value="1"/>
</dbReference>
<feature type="transmembrane region" description="Helical" evidence="9">
    <location>
        <begin position="89"/>
        <end position="116"/>
    </location>
</feature>
<evidence type="ECO:0000256" key="9">
    <source>
        <dbReference type="SAM" id="Phobius"/>
    </source>
</evidence>
<evidence type="ECO:0000256" key="1">
    <source>
        <dbReference type="ARBA" id="ARBA00004651"/>
    </source>
</evidence>
<organism evidence="10 11">
    <name type="scientific">Candidatus Pullichristensenella stercorigallinarum</name>
    <dbReference type="NCBI Taxonomy" id="2840909"/>
    <lineage>
        <taxon>Bacteria</taxon>
        <taxon>Bacillati</taxon>
        <taxon>Bacillota</taxon>
        <taxon>Clostridia</taxon>
        <taxon>Candidatus Pullichristensenella</taxon>
    </lineage>
</organism>
<dbReference type="PANTHER" id="PTHR32196">
    <property type="entry name" value="ABC TRANSPORTER PERMEASE PROTEIN YPHD-RELATED-RELATED"/>
    <property type="match status" value="1"/>
</dbReference>
<dbReference type="GO" id="GO:0022857">
    <property type="term" value="F:transmembrane transporter activity"/>
    <property type="evidence" value="ECO:0007669"/>
    <property type="project" value="InterPro"/>
</dbReference>
<evidence type="ECO:0000256" key="8">
    <source>
        <dbReference type="ARBA" id="ARBA00039381"/>
    </source>
</evidence>
<feature type="transmembrane region" description="Helical" evidence="9">
    <location>
        <begin position="289"/>
        <end position="308"/>
    </location>
</feature>
<keyword evidence="3" id="KW-1003">Cell membrane</keyword>
<feature type="transmembrane region" description="Helical" evidence="9">
    <location>
        <begin position="12"/>
        <end position="35"/>
    </location>
</feature>
<dbReference type="AlphaFoldDB" id="A0A9D1CWC4"/>
<sequence>MKALYRKYRREWSALLALIVTIVLFSILESSYLSVANLTTIITQAVTYGLMGIGMTCVIITGGIDLSVGSALALVACIGAQLAKAGVPIPIWVVVCLAMGFVFGAINGFLVGVLKLQPFVATMGTMSIYRGVSYVITGGFPVLSVPRDYRNVFNFQITSTMTFSVVVFLVFAVIMTIVLKKTKLGAHTYAIGGNEDAARLSGVRVGRTKVIMYGLALLGTTLAGLVQVGRLGTGDPSTGQGYEMDAIAAAAIGGTSMAGGRGNIFGTVIGAILFSALKVGLIVMGVDTFYQYIVTGVVVIFAAYLEIVQGNMMQKGSKNEVRVK</sequence>
<gene>
    <name evidence="10" type="ORF">IAA52_07470</name>
</gene>
<dbReference type="EMBL" id="DVFZ01000074">
    <property type="protein sequence ID" value="HIQ82927.1"/>
    <property type="molecule type" value="Genomic_DNA"/>
</dbReference>
<evidence type="ECO:0000256" key="2">
    <source>
        <dbReference type="ARBA" id="ARBA00022448"/>
    </source>
</evidence>
<evidence type="ECO:0000256" key="4">
    <source>
        <dbReference type="ARBA" id="ARBA00022519"/>
    </source>
</evidence>
<comment type="caution">
    <text evidence="10">The sequence shown here is derived from an EMBL/GenBank/DDBJ whole genome shotgun (WGS) entry which is preliminary data.</text>
</comment>
<dbReference type="Pfam" id="PF02653">
    <property type="entry name" value="BPD_transp_2"/>
    <property type="match status" value="1"/>
</dbReference>
<feature type="transmembrane region" description="Helical" evidence="9">
    <location>
        <begin position="41"/>
        <end position="59"/>
    </location>
</feature>
<keyword evidence="5 9" id="KW-0812">Transmembrane</keyword>
<accession>A0A9D1CWC4</accession>
<reference evidence="10" key="1">
    <citation type="submission" date="2020-10" db="EMBL/GenBank/DDBJ databases">
        <authorList>
            <person name="Gilroy R."/>
        </authorList>
    </citation>
    <scope>NUCLEOTIDE SEQUENCE</scope>
    <source>
        <strain evidence="10">ChiSjej6B24-2974</strain>
    </source>
</reference>
<comment type="subcellular location">
    <subcellularLocation>
        <location evidence="1">Cell membrane</location>
        <topology evidence="1">Multi-pass membrane protein</topology>
    </subcellularLocation>
</comment>
<dbReference type="InterPro" id="IPR001851">
    <property type="entry name" value="ABC_transp_permease"/>
</dbReference>
<evidence type="ECO:0000313" key="11">
    <source>
        <dbReference type="Proteomes" id="UP000824260"/>
    </source>
</evidence>
<name>A0A9D1CWC4_9FIRM</name>
<feature type="transmembrane region" description="Helical" evidence="9">
    <location>
        <begin position="264"/>
        <end position="283"/>
    </location>
</feature>
<protein>
    <recommendedName>
        <fullName evidence="8">Autoinducer 2 import system permease protein LsrD</fullName>
    </recommendedName>
</protein>
<evidence type="ECO:0000256" key="3">
    <source>
        <dbReference type="ARBA" id="ARBA00022475"/>
    </source>
</evidence>
<reference evidence="10" key="2">
    <citation type="journal article" date="2021" name="PeerJ">
        <title>Extensive microbial diversity within the chicken gut microbiome revealed by metagenomics and culture.</title>
        <authorList>
            <person name="Gilroy R."/>
            <person name="Ravi A."/>
            <person name="Getino M."/>
            <person name="Pursley I."/>
            <person name="Horton D.L."/>
            <person name="Alikhan N.F."/>
            <person name="Baker D."/>
            <person name="Gharbi K."/>
            <person name="Hall N."/>
            <person name="Watson M."/>
            <person name="Adriaenssens E.M."/>
            <person name="Foster-Nyarko E."/>
            <person name="Jarju S."/>
            <person name="Secka A."/>
            <person name="Antonio M."/>
            <person name="Oren A."/>
            <person name="Chaudhuri R.R."/>
            <person name="La Ragione R."/>
            <person name="Hildebrand F."/>
            <person name="Pallen M.J."/>
        </authorList>
    </citation>
    <scope>NUCLEOTIDE SEQUENCE</scope>
    <source>
        <strain evidence="10">ChiSjej6B24-2974</strain>
    </source>
</reference>
<dbReference type="GO" id="GO:0005886">
    <property type="term" value="C:plasma membrane"/>
    <property type="evidence" value="ECO:0007669"/>
    <property type="project" value="UniProtKB-SubCell"/>
</dbReference>
<keyword evidence="7 9" id="KW-0472">Membrane</keyword>
<feature type="transmembrane region" description="Helical" evidence="9">
    <location>
        <begin position="157"/>
        <end position="179"/>
    </location>
</feature>
<feature type="transmembrane region" description="Helical" evidence="9">
    <location>
        <begin position="128"/>
        <end position="145"/>
    </location>
</feature>